<gene>
    <name evidence="1" type="ORF">Voc01_096170</name>
</gene>
<evidence type="ECO:0008006" key="3">
    <source>
        <dbReference type="Google" id="ProtNLM"/>
    </source>
</evidence>
<dbReference type="Proteomes" id="UP000635606">
    <property type="component" value="Unassembled WGS sequence"/>
</dbReference>
<comment type="caution">
    <text evidence="1">The sequence shown here is derived from an EMBL/GenBank/DDBJ whole genome shotgun (WGS) entry which is preliminary data.</text>
</comment>
<dbReference type="AlphaFoldDB" id="A0A8J4A6D6"/>
<dbReference type="PANTHER" id="PTHR37418:SF1">
    <property type="entry name" value="3-KETO-5-AMINOHEXANOATE CLEAVAGE PROTEIN"/>
    <property type="match status" value="1"/>
</dbReference>
<name>A0A8J4A6D6_9ACTN</name>
<dbReference type="Gene3D" id="3.20.20.70">
    <property type="entry name" value="Aldolase class I"/>
    <property type="match status" value="1"/>
</dbReference>
<dbReference type="InterPro" id="IPR008567">
    <property type="entry name" value="BKACE"/>
</dbReference>
<accession>A0A8J4A6D6</accession>
<dbReference type="InterPro" id="IPR013785">
    <property type="entry name" value="Aldolase_TIM"/>
</dbReference>
<reference evidence="1" key="1">
    <citation type="submission" date="2021-01" db="EMBL/GenBank/DDBJ databases">
        <title>Whole genome shotgun sequence of Virgisporangium ochraceum NBRC 16418.</title>
        <authorList>
            <person name="Komaki H."/>
            <person name="Tamura T."/>
        </authorList>
    </citation>
    <scope>NUCLEOTIDE SEQUENCE</scope>
    <source>
        <strain evidence="1">NBRC 16418</strain>
    </source>
</reference>
<dbReference type="EMBL" id="BOPH01000142">
    <property type="protein sequence ID" value="GIJ74700.1"/>
    <property type="molecule type" value="Genomic_DNA"/>
</dbReference>
<dbReference type="GO" id="GO:0043720">
    <property type="term" value="F:3-keto-5-aminohexanoate cleavage activity"/>
    <property type="evidence" value="ECO:0007669"/>
    <property type="project" value="InterPro"/>
</dbReference>
<proteinExistence type="predicted"/>
<evidence type="ECO:0000313" key="2">
    <source>
        <dbReference type="Proteomes" id="UP000635606"/>
    </source>
</evidence>
<organism evidence="1 2">
    <name type="scientific">Virgisporangium ochraceum</name>
    <dbReference type="NCBI Taxonomy" id="65505"/>
    <lineage>
        <taxon>Bacteria</taxon>
        <taxon>Bacillati</taxon>
        <taxon>Actinomycetota</taxon>
        <taxon>Actinomycetes</taxon>
        <taxon>Micromonosporales</taxon>
        <taxon>Micromonosporaceae</taxon>
        <taxon>Virgisporangium</taxon>
    </lineage>
</organism>
<evidence type="ECO:0000313" key="1">
    <source>
        <dbReference type="EMBL" id="GIJ74700.1"/>
    </source>
</evidence>
<keyword evidence="2" id="KW-1185">Reference proteome</keyword>
<protein>
    <recommendedName>
        <fullName evidence="3">3-keto-5-aminohexanoate cleavage enzyme</fullName>
    </recommendedName>
</protein>
<sequence length="244" mass="24851">MTWWIKACLNGARRPDEHPAVPLTPAQLATAAAATAAAGAAAVHVHPRDGDGLETLDAGAVGAAVTAIRAAVPGMPVGVSTGLWIAAGDPDRRSTEVGRWATLPPSARPDFASVNLSEPGFAELATVLRAAGIAVEAGVWSVADALALGRASVLRVLVEIIDAPAENAVAEADAVLAALDAANSSAPRLLHGENSACWALIRHAARLGLPTRIGLEDVLTAPDGTSVNDNAHLVRLAALEQLRV</sequence>
<dbReference type="PANTHER" id="PTHR37418">
    <property type="entry name" value="3-KETO-5-AMINOHEXANOATE CLEAVAGE ENZYME-RELATED"/>
    <property type="match status" value="1"/>
</dbReference>
<dbReference type="RefSeq" id="WP_203934485.1">
    <property type="nucleotide sequence ID" value="NZ_BOPH01000142.1"/>
</dbReference>
<dbReference type="Pfam" id="PF05853">
    <property type="entry name" value="BKACE"/>
    <property type="match status" value="1"/>
</dbReference>